<gene>
    <name evidence="1" type="ORF">SNEC2469_LOCUS17550</name>
</gene>
<evidence type="ECO:0000313" key="1">
    <source>
        <dbReference type="EMBL" id="CAE7618794.1"/>
    </source>
</evidence>
<keyword evidence="2" id="KW-1185">Reference proteome</keyword>
<organism evidence="1 2">
    <name type="scientific">Symbiodinium necroappetens</name>
    <dbReference type="NCBI Taxonomy" id="1628268"/>
    <lineage>
        <taxon>Eukaryota</taxon>
        <taxon>Sar</taxon>
        <taxon>Alveolata</taxon>
        <taxon>Dinophyceae</taxon>
        <taxon>Suessiales</taxon>
        <taxon>Symbiodiniaceae</taxon>
        <taxon>Symbiodinium</taxon>
    </lineage>
</organism>
<sequence length="132" mass="14389">MPLSAEALQKWMDWAAVDFYATSKQKDVITAESCQGDIPVTQNHDAQPDSGGIPQETTMLMEGPDMSDEEILANDAGQEIFIEKRTAPSAQADLELTRLLEVEEQDHAAAIEPDAFRQLAAEALAQAEISNT</sequence>
<protein>
    <submittedName>
        <fullName evidence="1">Uncharacterized protein</fullName>
    </submittedName>
</protein>
<dbReference type="Proteomes" id="UP000601435">
    <property type="component" value="Unassembled WGS sequence"/>
</dbReference>
<dbReference type="AlphaFoldDB" id="A0A812VHY9"/>
<accession>A0A812VHY9</accession>
<name>A0A812VHY9_9DINO</name>
<comment type="caution">
    <text evidence="1">The sequence shown here is derived from an EMBL/GenBank/DDBJ whole genome shotgun (WGS) entry which is preliminary data.</text>
</comment>
<dbReference type="OrthoDB" id="10511287at2759"/>
<proteinExistence type="predicted"/>
<reference evidence="1" key="1">
    <citation type="submission" date="2021-02" db="EMBL/GenBank/DDBJ databases">
        <authorList>
            <person name="Dougan E. K."/>
            <person name="Rhodes N."/>
            <person name="Thang M."/>
            <person name="Chan C."/>
        </authorList>
    </citation>
    <scope>NUCLEOTIDE SEQUENCE</scope>
</reference>
<dbReference type="EMBL" id="CAJNJA010029074">
    <property type="protein sequence ID" value="CAE7618794.1"/>
    <property type="molecule type" value="Genomic_DNA"/>
</dbReference>
<evidence type="ECO:0000313" key="2">
    <source>
        <dbReference type="Proteomes" id="UP000601435"/>
    </source>
</evidence>